<dbReference type="EMBL" id="KV425992">
    <property type="protein sequence ID" value="KZV93321.1"/>
    <property type="molecule type" value="Genomic_DNA"/>
</dbReference>
<dbReference type="InParanoid" id="A0A165IF87"/>
<accession>A0A165IF87</accession>
<evidence type="ECO:0000313" key="2">
    <source>
        <dbReference type="Proteomes" id="UP000077266"/>
    </source>
</evidence>
<reference evidence="1 2" key="1">
    <citation type="journal article" date="2016" name="Mol. Biol. Evol.">
        <title>Comparative Genomics of Early-Diverging Mushroom-Forming Fungi Provides Insights into the Origins of Lignocellulose Decay Capabilities.</title>
        <authorList>
            <person name="Nagy L.G."/>
            <person name="Riley R."/>
            <person name="Tritt A."/>
            <person name="Adam C."/>
            <person name="Daum C."/>
            <person name="Floudas D."/>
            <person name="Sun H."/>
            <person name="Yadav J.S."/>
            <person name="Pangilinan J."/>
            <person name="Larsson K.H."/>
            <person name="Matsuura K."/>
            <person name="Barry K."/>
            <person name="Labutti K."/>
            <person name="Kuo R."/>
            <person name="Ohm R.A."/>
            <person name="Bhattacharya S.S."/>
            <person name="Shirouzu T."/>
            <person name="Yoshinaga Y."/>
            <person name="Martin F.M."/>
            <person name="Grigoriev I.V."/>
            <person name="Hibbett D.S."/>
        </authorList>
    </citation>
    <scope>NUCLEOTIDE SEQUENCE [LARGE SCALE GENOMIC DNA]</scope>
    <source>
        <strain evidence="1 2">HHB12029</strain>
    </source>
</reference>
<dbReference type="AlphaFoldDB" id="A0A165IF87"/>
<proteinExistence type="predicted"/>
<keyword evidence="2" id="KW-1185">Reference proteome</keyword>
<evidence type="ECO:0000313" key="1">
    <source>
        <dbReference type="EMBL" id="KZV93321.1"/>
    </source>
</evidence>
<gene>
    <name evidence="1" type="ORF">EXIGLDRAFT_646361</name>
</gene>
<organism evidence="1 2">
    <name type="scientific">Exidia glandulosa HHB12029</name>
    <dbReference type="NCBI Taxonomy" id="1314781"/>
    <lineage>
        <taxon>Eukaryota</taxon>
        <taxon>Fungi</taxon>
        <taxon>Dikarya</taxon>
        <taxon>Basidiomycota</taxon>
        <taxon>Agaricomycotina</taxon>
        <taxon>Agaricomycetes</taxon>
        <taxon>Auriculariales</taxon>
        <taxon>Exidiaceae</taxon>
        <taxon>Exidia</taxon>
    </lineage>
</organism>
<dbReference type="OrthoDB" id="5366606at2759"/>
<sequence length="147" mass="15369">MAPSEYYIRLQRGIRGGFAPPRPSEVVQITHSSASPETVLVAVETRADGSAGLTAAAPKSVAATKASTLVEELQSLLKDLPVETPRGTADIYGLDIGITFGSSELEWANGSGAGCGPGQSEVQATEEQKAKFKRAVEIVEQLVAQEA</sequence>
<dbReference type="Proteomes" id="UP000077266">
    <property type="component" value="Unassembled WGS sequence"/>
</dbReference>
<protein>
    <submittedName>
        <fullName evidence="1">Uncharacterized protein</fullName>
    </submittedName>
</protein>
<name>A0A165IF87_EXIGL</name>